<name>A0A7M7NZL9_STRPU</name>
<reference evidence="5" key="1">
    <citation type="submission" date="2015-02" db="EMBL/GenBank/DDBJ databases">
        <title>Genome sequencing for Strongylocentrotus purpuratus.</title>
        <authorList>
            <person name="Murali S."/>
            <person name="Liu Y."/>
            <person name="Vee V."/>
            <person name="English A."/>
            <person name="Wang M."/>
            <person name="Skinner E."/>
            <person name="Han Y."/>
            <person name="Muzny D.M."/>
            <person name="Worley K.C."/>
            <person name="Gibbs R.A."/>
        </authorList>
    </citation>
    <scope>NUCLEOTIDE SEQUENCE</scope>
</reference>
<dbReference type="OMA" id="MREHEHG"/>
<proteinExistence type="predicted"/>
<evidence type="ECO:0000313" key="5">
    <source>
        <dbReference type="Proteomes" id="UP000007110"/>
    </source>
</evidence>
<dbReference type="Gene3D" id="1.25.40.20">
    <property type="entry name" value="Ankyrin repeat-containing domain"/>
    <property type="match status" value="4"/>
</dbReference>
<dbReference type="InterPro" id="IPR002110">
    <property type="entry name" value="Ankyrin_rpt"/>
</dbReference>
<dbReference type="RefSeq" id="XP_030844033.1">
    <property type="nucleotide sequence ID" value="XM_030988173.1"/>
</dbReference>
<protein>
    <submittedName>
        <fullName evidence="4">Uncharacterized protein</fullName>
    </submittedName>
</protein>
<feature type="repeat" description="ANK" evidence="3">
    <location>
        <begin position="148"/>
        <end position="180"/>
    </location>
</feature>
<dbReference type="GO" id="GO:0006396">
    <property type="term" value="P:RNA processing"/>
    <property type="evidence" value="ECO:0000318"/>
    <property type="project" value="GO_Central"/>
</dbReference>
<dbReference type="PANTHER" id="PTHR24141">
    <property type="entry name" value="2-5A-DEPENDENT RIBONUCLEASE"/>
    <property type="match status" value="1"/>
</dbReference>
<dbReference type="InterPro" id="IPR036770">
    <property type="entry name" value="Ankyrin_rpt-contain_sf"/>
</dbReference>
<dbReference type="PROSITE" id="PS50088">
    <property type="entry name" value="ANK_REPEAT"/>
    <property type="match status" value="5"/>
</dbReference>
<dbReference type="SUPFAM" id="SSF48403">
    <property type="entry name" value="Ankyrin repeat"/>
    <property type="match status" value="1"/>
</dbReference>
<accession>A0A7M7NZL9</accession>
<organism evidence="4 5">
    <name type="scientific">Strongylocentrotus purpuratus</name>
    <name type="common">Purple sea urchin</name>
    <dbReference type="NCBI Taxonomy" id="7668"/>
    <lineage>
        <taxon>Eukaryota</taxon>
        <taxon>Metazoa</taxon>
        <taxon>Echinodermata</taxon>
        <taxon>Eleutherozoa</taxon>
        <taxon>Echinozoa</taxon>
        <taxon>Echinoidea</taxon>
        <taxon>Euechinoidea</taxon>
        <taxon>Echinacea</taxon>
        <taxon>Camarodonta</taxon>
        <taxon>Echinidea</taxon>
        <taxon>Strongylocentrotidae</taxon>
        <taxon>Strongylocentrotus</taxon>
    </lineage>
</organism>
<dbReference type="PANTHER" id="PTHR24141:SF1">
    <property type="entry name" value="2-5A-DEPENDENT RIBONUCLEASE"/>
    <property type="match status" value="1"/>
</dbReference>
<evidence type="ECO:0000313" key="4">
    <source>
        <dbReference type="EnsemblMetazoa" id="XP_030844033"/>
    </source>
</evidence>
<feature type="repeat" description="ANK" evidence="3">
    <location>
        <begin position="1"/>
        <end position="26"/>
    </location>
</feature>
<dbReference type="EnsemblMetazoa" id="XM_030988173">
    <property type="protein sequence ID" value="XP_030844033"/>
    <property type="gene ID" value="LOC105445757"/>
</dbReference>
<keyword evidence="2 3" id="KW-0040">ANK repeat</keyword>
<dbReference type="SMART" id="SM00248">
    <property type="entry name" value="ANK"/>
    <property type="match status" value="6"/>
</dbReference>
<dbReference type="Proteomes" id="UP000007110">
    <property type="component" value="Unassembled WGS sequence"/>
</dbReference>
<dbReference type="Pfam" id="PF12796">
    <property type="entry name" value="Ank_2"/>
    <property type="match status" value="2"/>
</dbReference>
<evidence type="ECO:0000256" key="1">
    <source>
        <dbReference type="ARBA" id="ARBA00022737"/>
    </source>
</evidence>
<dbReference type="AlphaFoldDB" id="A0A7M7NZL9"/>
<feature type="repeat" description="ANK" evidence="3">
    <location>
        <begin position="111"/>
        <end position="143"/>
    </location>
</feature>
<feature type="repeat" description="ANK" evidence="3">
    <location>
        <begin position="27"/>
        <end position="59"/>
    </location>
</feature>
<dbReference type="Pfam" id="PF00023">
    <property type="entry name" value="Ank"/>
    <property type="match status" value="1"/>
</dbReference>
<dbReference type="GO" id="GO:0004540">
    <property type="term" value="F:RNA nuclease activity"/>
    <property type="evidence" value="ECO:0000318"/>
    <property type="project" value="GO_Central"/>
</dbReference>
<keyword evidence="1" id="KW-0677">Repeat</keyword>
<dbReference type="InParanoid" id="A0A7M7NZL9"/>
<dbReference type="PRINTS" id="PR01415">
    <property type="entry name" value="ANKYRIN"/>
</dbReference>
<reference evidence="4" key="2">
    <citation type="submission" date="2021-01" db="UniProtKB">
        <authorList>
            <consortium name="EnsemblMetazoa"/>
        </authorList>
    </citation>
    <scope>IDENTIFICATION</scope>
</reference>
<dbReference type="GeneID" id="105445757"/>
<dbReference type="PROSITE" id="PS50297">
    <property type="entry name" value="ANK_REP_REGION"/>
    <property type="match status" value="5"/>
</dbReference>
<evidence type="ECO:0000256" key="3">
    <source>
        <dbReference type="PROSITE-ProRule" id="PRU00023"/>
    </source>
</evidence>
<sequence>MAVQNGQENVIEYLINHGADVEKATADGHTPLHLAASLGRLKATKFVLCHGANVGREDKDGFFKELSQGAKVNKGDKYRMTALHLAAQNGHLNVTTYLLIQGAEVNKGDNVGATALHRNAQNGRLDITEYLISQGAKVNEGDINDLKDIHLAIQLAIQHGHTSIIEKLVSEGADLNIQSTDGQTSLHKAIKLCNKSEEIIQGTDTLKDISDEYYKGELSPEKALVFYLLENGAKLDVKDKAGNLPIQYAKDEEIKQMILSR</sequence>
<dbReference type="KEGG" id="spu:105445757"/>
<dbReference type="OrthoDB" id="1577640at2759"/>
<keyword evidence="5" id="KW-1185">Reference proteome</keyword>
<feature type="repeat" description="ANK" evidence="3">
    <location>
        <begin position="78"/>
        <end position="110"/>
    </location>
</feature>
<evidence type="ECO:0000256" key="2">
    <source>
        <dbReference type="ARBA" id="ARBA00023043"/>
    </source>
</evidence>
<dbReference type="GO" id="GO:0003723">
    <property type="term" value="F:RNA binding"/>
    <property type="evidence" value="ECO:0000318"/>
    <property type="project" value="GO_Central"/>
</dbReference>